<dbReference type="EMBL" id="JAGSOJ010000003">
    <property type="protein sequence ID" value="MCM1990857.1"/>
    <property type="molecule type" value="Genomic_DNA"/>
</dbReference>
<gene>
    <name evidence="2" type="ORF">KDK92_14090</name>
</gene>
<accession>A0A9J6P470</accession>
<dbReference type="AlphaFoldDB" id="A0A9J6P470"/>
<feature type="region of interest" description="Disordered" evidence="1">
    <location>
        <begin position="1"/>
        <end position="48"/>
    </location>
</feature>
<protein>
    <submittedName>
        <fullName evidence="2">Uncharacterized protein</fullName>
    </submittedName>
</protein>
<reference evidence="2" key="2">
    <citation type="submission" date="2021-04" db="EMBL/GenBank/DDBJ databases">
        <authorList>
            <person name="Dong X."/>
        </authorList>
    </citation>
    <scope>NUCLEOTIDE SEQUENCE</scope>
    <source>
        <strain evidence="2">ZWT</strain>
    </source>
</reference>
<evidence type="ECO:0000313" key="3">
    <source>
        <dbReference type="Proteomes" id="UP001056429"/>
    </source>
</evidence>
<keyword evidence="3" id="KW-1185">Reference proteome</keyword>
<name>A0A9J6P470_9CLOT</name>
<feature type="compositionally biased region" description="Polar residues" evidence="1">
    <location>
        <begin position="8"/>
        <end position="32"/>
    </location>
</feature>
<reference evidence="2" key="1">
    <citation type="journal article" date="2021" name="mSystems">
        <title>Bacteria and Archaea Synergistically Convert Glycine Betaine to Biogenic Methane in the Formosa Cold Seep of the South China Sea.</title>
        <authorList>
            <person name="Li L."/>
            <person name="Zhang W."/>
            <person name="Zhang S."/>
            <person name="Song L."/>
            <person name="Sun Q."/>
            <person name="Zhang H."/>
            <person name="Xiang H."/>
            <person name="Dong X."/>
        </authorList>
    </citation>
    <scope>NUCLEOTIDE SEQUENCE</scope>
    <source>
        <strain evidence="2">ZWT</strain>
    </source>
</reference>
<sequence length="48" mass="5663">MNKKQEKMNTPQSELQNTARQHQSENSMTSKTGYKEQELVPSRKNLKR</sequence>
<evidence type="ECO:0000256" key="1">
    <source>
        <dbReference type="SAM" id="MobiDB-lite"/>
    </source>
</evidence>
<dbReference type="Proteomes" id="UP001056429">
    <property type="component" value="Unassembled WGS sequence"/>
</dbReference>
<dbReference type="RefSeq" id="WP_250859971.1">
    <property type="nucleotide sequence ID" value="NZ_JAGSOJ010000003.1"/>
</dbReference>
<organism evidence="2 3">
    <name type="scientific">Oceanirhabdus seepicola</name>
    <dbReference type="NCBI Taxonomy" id="2828781"/>
    <lineage>
        <taxon>Bacteria</taxon>
        <taxon>Bacillati</taxon>
        <taxon>Bacillota</taxon>
        <taxon>Clostridia</taxon>
        <taxon>Eubacteriales</taxon>
        <taxon>Clostridiaceae</taxon>
        <taxon>Oceanirhabdus</taxon>
    </lineage>
</organism>
<evidence type="ECO:0000313" key="2">
    <source>
        <dbReference type="EMBL" id="MCM1990857.1"/>
    </source>
</evidence>
<comment type="caution">
    <text evidence="2">The sequence shown here is derived from an EMBL/GenBank/DDBJ whole genome shotgun (WGS) entry which is preliminary data.</text>
</comment>
<proteinExistence type="predicted"/>